<evidence type="ECO:0000313" key="3">
    <source>
        <dbReference type="EnsemblMetazoa" id="AMIN001214-PA"/>
    </source>
</evidence>
<dbReference type="PROSITE" id="PS50158">
    <property type="entry name" value="ZF_CCHC"/>
    <property type="match status" value="1"/>
</dbReference>
<dbReference type="GO" id="GO:0003676">
    <property type="term" value="F:nucleic acid binding"/>
    <property type="evidence" value="ECO:0007669"/>
    <property type="project" value="InterPro"/>
</dbReference>
<dbReference type="VEuPathDB" id="VectorBase:AMIN001214"/>
<dbReference type="Gene3D" id="4.10.60.10">
    <property type="entry name" value="Zinc finger, CCHC-type"/>
    <property type="match status" value="1"/>
</dbReference>
<keyword evidence="1" id="KW-0863">Zinc-finger</keyword>
<sequence length="168" mass="18449">MMTPTLAEALKDMATLRNLTPMTTLEVWILNEIATLDEVDQAILGALEVSLSEGAIRLRKGRCPGTQIATFRVCLQEAVQLKKLNKIKVGLSVCHIHDVSRVARCIRCWGPGHLGLNCKGDNRSKLCMNCGEEGHKRLECRKKVKCLDCAGARHENTGLGAVSVQRAE</sequence>
<feature type="domain" description="CCHC-type" evidence="2">
    <location>
        <begin position="127"/>
        <end position="142"/>
    </location>
</feature>
<dbReference type="InterPro" id="IPR036875">
    <property type="entry name" value="Znf_CCHC_sf"/>
</dbReference>
<accession>A0A182VT24</accession>
<keyword evidence="1" id="KW-0479">Metal-binding</keyword>
<dbReference type="GO" id="GO:0008270">
    <property type="term" value="F:zinc ion binding"/>
    <property type="evidence" value="ECO:0007669"/>
    <property type="project" value="UniProtKB-KW"/>
</dbReference>
<evidence type="ECO:0000313" key="4">
    <source>
        <dbReference type="Proteomes" id="UP000075920"/>
    </source>
</evidence>
<reference evidence="3" key="2">
    <citation type="submission" date="2020-05" db="UniProtKB">
        <authorList>
            <consortium name="EnsemblMetazoa"/>
        </authorList>
    </citation>
    <scope>IDENTIFICATION</scope>
    <source>
        <strain evidence="3">MINIMUS1</strain>
    </source>
</reference>
<proteinExistence type="predicted"/>
<dbReference type="SUPFAM" id="SSF57756">
    <property type="entry name" value="Retrovirus zinc finger-like domains"/>
    <property type="match status" value="1"/>
</dbReference>
<dbReference type="InterPro" id="IPR001878">
    <property type="entry name" value="Znf_CCHC"/>
</dbReference>
<dbReference type="AlphaFoldDB" id="A0A182VT24"/>
<dbReference type="EnsemblMetazoa" id="AMIN001214-RA">
    <property type="protein sequence ID" value="AMIN001214-PA"/>
    <property type="gene ID" value="AMIN001214"/>
</dbReference>
<dbReference type="Proteomes" id="UP000075920">
    <property type="component" value="Unassembled WGS sequence"/>
</dbReference>
<keyword evidence="1" id="KW-0862">Zinc</keyword>
<organism evidence="3 4">
    <name type="scientific">Anopheles minimus</name>
    <dbReference type="NCBI Taxonomy" id="112268"/>
    <lineage>
        <taxon>Eukaryota</taxon>
        <taxon>Metazoa</taxon>
        <taxon>Ecdysozoa</taxon>
        <taxon>Arthropoda</taxon>
        <taxon>Hexapoda</taxon>
        <taxon>Insecta</taxon>
        <taxon>Pterygota</taxon>
        <taxon>Neoptera</taxon>
        <taxon>Endopterygota</taxon>
        <taxon>Diptera</taxon>
        <taxon>Nematocera</taxon>
        <taxon>Culicoidea</taxon>
        <taxon>Culicidae</taxon>
        <taxon>Anophelinae</taxon>
        <taxon>Anopheles</taxon>
    </lineage>
</organism>
<keyword evidence="4" id="KW-1185">Reference proteome</keyword>
<dbReference type="SMART" id="SM00343">
    <property type="entry name" value="ZnF_C2HC"/>
    <property type="match status" value="2"/>
</dbReference>
<evidence type="ECO:0000259" key="2">
    <source>
        <dbReference type="PROSITE" id="PS50158"/>
    </source>
</evidence>
<dbReference type="STRING" id="112268.A0A182VT24"/>
<evidence type="ECO:0000256" key="1">
    <source>
        <dbReference type="PROSITE-ProRule" id="PRU00047"/>
    </source>
</evidence>
<reference evidence="4" key="1">
    <citation type="submission" date="2013-03" db="EMBL/GenBank/DDBJ databases">
        <title>The Genome Sequence of Anopheles minimus MINIMUS1.</title>
        <authorList>
            <consortium name="The Broad Institute Genomics Platform"/>
            <person name="Neafsey D.E."/>
            <person name="Walton C."/>
            <person name="Walker B."/>
            <person name="Young S.K."/>
            <person name="Zeng Q."/>
            <person name="Gargeya S."/>
            <person name="Fitzgerald M."/>
            <person name="Haas B."/>
            <person name="Abouelleil A."/>
            <person name="Allen A.W."/>
            <person name="Alvarado L."/>
            <person name="Arachchi H.M."/>
            <person name="Berlin A.M."/>
            <person name="Chapman S.B."/>
            <person name="Gainer-Dewar J."/>
            <person name="Goldberg J."/>
            <person name="Griggs A."/>
            <person name="Gujja S."/>
            <person name="Hansen M."/>
            <person name="Howarth C."/>
            <person name="Imamovic A."/>
            <person name="Ireland A."/>
            <person name="Larimer J."/>
            <person name="McCowan C."/>
            <person name="Murphy C."/>
            <person name="Pearson M."/>
            <person name="Poon T.W."/>
            <person name="Priest M."/>
            <person name="Roberts A."/>
            <person name="Saif S."/>
            <person name="Shea T."/>
            <person name="Sisk P."/>
            <person name="Sykes S."/>
            <person name="Wortman J."/>
            <person name="Nusbaum C."/>
            <person name="Birren B."/>
        </authorList>
    </citation>
    <scope>NUCLEOTIDE SEQUENCE [LARGE SCALE GENOMIC DNA]</scope>
    <source>
        <strain evidence="4">MINIMUS1</strain>
    </source>
</reference>
<name>A0A182VT24_9DIPT</name>
<protein>
    <recommendedName>
        <fullName evidence="2">CCHC-type domain-containing protein</fullName>
    </recommendedName>
</protein>